<evidence type="ECO:0000256" key="5">
    <source>
        <dbReference type="ARBA" id="ARBA00004692"/>
    </source>
</evidence>
<dbReference type="GO" id="GO:0009236">
    <property type="term" value="P:cobalamin biosynthetic process"/>
    <property type="evidence" value="ECO:0007669"/>
    <property type="project" value="UniProtKB-UniPathway"/>
</dbReference>
<feature type="active site" description="GMP-histidine intermediate" evidence="18">
    <location>
        <position position="50"/>
    </location>
</feature>
<gene>
    <name evidence="20" type="ORF">SAMN02745165_01590</name>
</gene>
<evidence type="ECO:0000313" key="20">
    <source>
        <dbReference type="EMBL" id="SHJ10688.1"/>
    </source>
</evidence>
<dbReference type="SUPFAM" id="SSF52540">
    <property type="entry name" value="P-loop containing nucleoside triphosphate hydrolases"/>
    <property type="match status" value="1"/>
</dbReference>
<dbReference type="InterPro" id="IPR003203">
    <property type="entry name" value="CobU/CobP"/>
</dbReference>
<comment type="catalytic activity">
    <reaction evidence="3">
        <text>adenosylcob(III)inamide + GTP = adenosylcob(III)inamide phosphate + GDP + H(+)</text>
        <dbReference type="Rhea" id="RHEA:15765"/>
        <dbReference type="ChEBI" id="CHEBI:2480"/>
        <dbReference type="ChEBI" id="CHEBI:15378"/>
        <dbReference type="ChEBI" id="CHEBI:37565"/>
        <dbReference type="ChEBI" id="CHEBI:58189"/>
        <dbReference type="ChEBI" id="CHEBI:58502"/>
        <dbReference type="EC" id="2.7.1.156"/>
    </reaction>
</comment>
<evidence type="ECO:0000256" key="17">
    <source>
        <dbReference type="ARBA" id="ARBA00030571"/>
    </source>
</evidence>
<feature type="binding site" evidence="19">
    <location>
        <position position="84"/>
    </location>
    <ligand>
        <name>GTP</name>
        <dbReference type="ChEBI" id="CHEBI:37565"/>
    </ligand>
</feature>
<comment type="pathway">
    <text evidence="5">Cofactor biosynthesis; adenosylcobalamin biosynthesis; adenosylcobalamin from cob(II)yrinate a,c-diamide: step 6/7.</text>
</comment>
<keyword evidence="21" id="KW-1185">Reference proteome</keyword>
<keyword evidence="12 19" id="KW-0547">Nucleotide-binding</keyword>
<dbReference type="PIRSF" id="PIRSF006135">
    <property type="entry name" value="CobU"/>
    <property type="match status" value="1"/>
</dbReference>
<dbReference type="Pfam" id="PF02283">
    <property type="entry name" value="CobU"/>
    <property type="match status" value="1"/>
</dbReference>
<organism evidence="20 21">
    <name type="scientific">Malonomonas rubra DSM 5091</name>
    <dbReference type="NCBI Taxonomy" id="1122189"/>
    <lineage>
        <taxon>Bacteria</taxon>
        <taxon>Pseudomonadati</taxon>
        <taxon>Thermodesulfobacteriota</taxon>
        <taxon>Desulfuromonadia</taxon>
        <taxon>Desulfuromonadales</taxon>
        <taxon>Geopsychrobacteraceae</taxon>
        <taxon>Malonomonas</taxon>
    </lineage>
</organism>
<keyword evidence="15 19" id="KW-0342">GTP-binding</keyword>
<feature type="binding site" evidence="19">
    <location>
        <begin position="34"/>
        <end position="36"/>
    </location>
    <ligand>
        <name>GTP</name>
        <dbReference type="ChEBI" id="CHEBI:37565"/>
    </ligand>
</feature>
<dbReference type="GO" id="GO:0005524">
    <property type="term" value="F:ATP binding"/>
    <property type="evidence" value="ECO:0007669"/>
    <property type="project" value="UniProtKB-KW"/>
</dbReference>
<dbReference type="OrthoDB" id="9788370at2"/>
<evidence type="ECO:0000256" key="14">
    <source>
        <dbReference type="ARBA" id="ARBA00022840"/>
    </source>
</evidence>
<evidence type="ECO:0000256" key="7">
    <source>
        <dbReference type="ARBA" id="ARBA00007490"/>
    </source>
</evidence>
<evidence type="ECO:0000256" key="13">
    <source>
        <dbReference type="ARBA" id="ARBA00022777"/>
    </source>
</evidence>
<dbReference type="RefSeq" id="WP_072907585.1">
    <property type="nucleotide sequence ID" value="NZ_FQZT01000004.1"/>
</dbReference>
<dbReference type="Proteomes" id="UP000184171">
    <property type="component" value="Unassembled WGS sequence"/>
</dbReference>
<dbReference type="PANTHER" id="PTHR34848:SF1">
    <property type="entry name" value="BIFUNCTIONAL ADENOSYLCOBALAMIN BIOSYNTHESIS PROTEIN COBU"/>
    <property type="match status" value="1"/>
</dbReference>
<comment type="similarity">
    <text evidence="7">Belongs to the CobU/CobP family.</text>
</comment>
<protein>
    <recommendedName>
        <fullName evidence="16">Adenosylcobinamide kinase</fullName>
        <ecNumber evidence="8">2.7.1.156</ecNumber>
        <ecNumber evidence="9">2.7.7.62</ecNumber>
    </recommendedName>
    <alternativeName>
        <fullName evidence="17">Adenosylcobinamide-phosphate guanylyltransferase</fullName>
    </alternativeName>
</protein>
<comment type="catalytic activity">
    <reaction evidence="2">
        <text>adenosylcob(III)inamide phosphate + GTP + H(+) = adenosylcob(III)inamide-GDP + diphosphate</text>
        <dbReference type="Rhea" id="RHEA:22712"/>
        <dbReference type="ChEBI" id="CHEBI:15378"/>
        <dbReference type="ChEBI" id="CHEBI:33019"/>
        <dbReference type="ChEBI" id="CHEBI:37565"/>
        <dbReference type="ChEBI" id="CHEBI:58502"/>
        <dbReference type="ChEBI" id="CHEBI:60487"/>
        <dbReference type="EC" id="2.7.7.62"/>
    </reaction>
</comment>
<dbReference type="GO" id="GO:0008820">
    <property type="term" value="F:cobinamide phosphate guanylyltransferase activity"/>
    <property type="evidence" value="ECO:0007669"/>
    <property type="project" value="UniProtKB-EC"/>
</dbReference>
<comment type="catalytic activity">
    <reaction evidence="1">
        <text>adenosylcob(III)inamide + ATP = adenosylcob(III)inamide phosphate + ADP + H(+)</text>
        <dbReference type="Rhea" id="RHEA:15769"/>
        <dbReference type="ChEBI" id="CHEBI:2480"/>
        <dbReference type="ChEBI" id="CHEBI:15378"/>
        <dbReference type="ChEBI" id="CHEBI:30616"/>
        <dbReference type="ChEBI" id="CHEBI:58502"/>
        <dbReference type="ChEBI" id="CHEBI:456216"/>
        <dbReference type="EC" id="2.7.1.156"/>
    </reaction>
</comment>
<dbReference type="EC" id="2.7.1.156" evidence="8"/>
<dbReference type="STRING" id="1122189.SAMN02745165_01590"/>
<evidence type="ECO:0000256" key="8">
    <source>
        <dbReference type="ARBA" id="ARBA00012016"/>
    </source>
</evidence>
<feature type="binding site" evidence="19">
    <location>
        <begin position="9"/>
        <end position="16"/>
    </location>
    <ligand>
        <name>GTP</name>
        <dbReference type="ChEBI" id="CHEBI:37565"/>
    </ligand>
</feature>
<evidence type="ECO:0000256" key="10">
    <source>
        <dbReference type="ARBA" id="ARBA00022573"/>
    </source>
</evidence>
<evidence type="ECO:0000256" key="6">
    <source>
        <dbReference type="ARBA" id="ARBA00005159"/>
    </source>
</evidence>
<dbReference type="EC" id="2.7.7.62" evidence="9"/>
<evidence type="ECO:0000256" key="15">
    <source>
        <dbReference type="ARBA" id="ARBA00023134"/>
    </source>
</evidence>
<evidence type="ECO:0000256" key="19">
    <source>
        <dbReference type="PIRSR" id="PIRSR006135-2"/>
    </source>
</evidence>
<dbReference type="UniPathway" id="UPA00148">
    <property type="reaction ID" value="UER00236"/>
</dbReference>
<evidence type="ECO:0000256" key="4">
    <source>
        <dbReference type="ARBA" id="ARBA00003889"/>
    </source>
</evidence>
<dbReference type="EMBL" id="FQZT01000004">
    <property type="protein sequence ID" value="SHJ10688.1"/>
    <property type="molecule type" value="Genomic_DNA"/>
</dbReference>
<evidence type="ECO:0000256" key="2">
    <source>
        <dbReference type="ARBA" id="ARBA00000711"/>
    </source>
</evidence>
<comment type="pathway">
    <text evidence="6">Cofactor biosynthesis; adenosylcobalamin biosynthesis; adenosylcobalamin from cob(II)yrinate a,c-diamide: step 5/7.</text>
</comment>
<evidence type="ECO:0000256" key="16">
    <source>
        <dbReference type="ARBA" id="ARBA00029570"/>
    </source>
</evidence>
<keyword evidence="20" id="KW-0548">Nucleotidyltransferase</keyword>
<evidence type="ECO:0000256" key="18">
    <source>
        <dbReference type="PIRSR" id="PIRSR006135-1"/>
    </source>
</evidence>
<evidence type="ECO:0000313" key="21">
    <source>
        <dbReference type="Proteomes" id="UP000184171"/>
    </source>
</evidence>
<sequence>MAKMIYVTGGSRSGKSSYAQQLAERHAGNLLYIAPARVDDDEMLARIELHQQARGERWRLLEEQLWLSDRLPDAGPGHGALLLDCVTLWITNLFFHFEEKQGPVLAEVDRFIEMAWQLEEPLYLVSNELGSGIVPENRMARKFRDLAGIVNQRLAAAADEAWMVVSGLPVKLK</sequence>
<evidence type="ECO:0000256" key="12">
    <source>
        <dbReference type="ARBA" id="ARBA00022741"/>
    </source>
</evidence>
<comment type="function">
    <text evidence="4">Catalyzes ATP-dependent phosphorylation of adenosylcobinamide and addition of GMP to adenosylcobinamide phosphate.</text>
</comment>
<evidence type="ECO:0000256" key="9">
    <source>
        <dbReference type="ARBA" id="ARBA00012523"/>
    </source>
</evidence>
<dbReference type="NCBIfam" id="NF004469">
    <property type="entry name" value="PRK05800.1"/>
    <property type="match status" value="1"/>
</dbReference>
<dbReference type="InterPro" id="IPR027417">
    <property type="entry name" value="P-loop_NTPase"/>
</dbReference>
<dbReference type="AlphaFoldDB" id="A0A1M6GL59"/>
<dbReference type="PANTHER" id="PTHR34848">
    <property type="match status" value="1"/>
</dbReference>
<proteinExistence type="inferred from homology"/>
<keyword evidence="14" id="KW-0067">ATP-binding</keyword>
<keyword evidence="10" id="KW-0169">Cobalamin biosynthesis</keyword>
<dbReference type="Gene3D" id="3.40.50.300">
    <property type="entry name" value="P-loop containing nucleotide triphosphate hydrolases"/>
    <property type="match status" value="1"/>
</dbReference>
<feature type="binding site" evidence="19">
    <location>
        <position position="62"/>
    </location>
    <ligand>
        <name>GTP</name>
        <dbReference type="ChEBI" id="CHEBI:37565"/>
    </ligand>
</feature>
<keyword evidence="11 20" id="KW-0808">Transferase</keyword>
<evidence type="ECO:0000256" key="1">
    <source>
        <dbReference type="ARBA" id="ARBA00000312"/>
    </source>
</evidence>
<evidence type="ECO:0000256" key="11">
    <source>
        <dbReference type="ARBA" id="ARBA00022679"/>
    </source>
</evidence>
<dbReference type="GO" id="GO:0043752">
    <property type="term" value="F:adenosylcobinamide kinase activity"/>
    <property type="evidence" value="ECO:0007669"/>
    <property type="project" value="UniProtKB-EC"/>
</dbReference>
<evidence type="ECO:0000256" key="3">
    <source>
        <dbReference type="ARBA" id="ARBA00001522"/>
    </source>
</evidence>
<dbReference type="CDD" id="cd00544">
    <property type="entry name" value="CobU"/>
    <property type="match status" value="1"/>
</dbReference>
<accession>A0A1M6GL59</accession>
<name>A0A1M6GL59_MALRU</name>
<reference evidence="20 21" key="1">
    <citation type="submission" date="2016-11" db="EMBL/GenBank/DDBJ databases">
        <authorList>
            <person name="Jaros S."/>
            <person name="Januszkiewicz K."/>
            <person name="Wedrychowicz H."/>
        </authorList>
    </citation>
    <scope>NUCLEOTIDE SEQUENCE [LARGE SCALE GENOMIC DNA]</scope>
    <source>
        <strain evidence="20 21">DSM 5091</strain>
    </source>
</reference>
<keyword evidence="13 20" id="KW-0418">Kinase</keyword>
<dbReference type="GO" id="GO:0005525">
    <property type="term" value="F:GTP binding"/>
    <property type="evidence" value="ECO:0007669"/>
    <property type="project" value="UniProtKB-KW"/>
</dbReference>